<evidence type="ECO:0000313" key="2">
    <source>
        <dbReference type="Proteomes" id="UP000315647"/>
    </source>
</evidence>
<name>A0A517Q8R7_9PLAN</name>
<accession>A0A517Q8R7</accession>
<organism evidence="1 2">
    <name type="scientific">Gimesia panareensis</name>
    <dbReference type="NCBI Taxonomy" id="2527978"/>
    <lineage>
        <taxon>Bacteria</taxon>
        <taxon>Pseudomonadati</taxon>
        <taxon>Planctomycetota</taxon>
        <taxon>Planctomycetia</taxon>
        <taxon>Planctomycetales</taxon>
        <taxon>Planctomycetaceae</taxon>
        <taxon>Gimesia</taxon>
    </lineage>
</organism>
<proteinExistence type="predicted"/>
<gene>
    <name evidence="1" type="ORF">Enr10x_33490</name>
</gene>
<sequence length="100" mass="11324">MEAVRPSSHAEENEMASYLDQGKVFACIMGQARDVLSPDREVAGSGACHILTDGVWAWPAFLSHYLRRYHVELPVELWEQAKRRAWTVPVDIDLAELSLE</sequence>
<dbReference type="EMBL" id="CP037421">
    <property type="protein sequence ID" value="QDT28010.1"/>
    <property type="molecule type" value="Genomic_DNA"/>
</dbReference>
<dbReference type="AlphaFoldDB" id="A0A517Q8R7"/>
<reference evidence="1 2" key="1">
    <citation type="submission" date="2019-03" db="EMBL/GenBank/DDBJ databases">
        <title>Deep-cultivation of Planctomycetes and their phenomic and genomic characterization uncovers novel biology.</title>
        <authorList>
            <person name="Wiegand S."/>
            <person name="Jogler M."/>
            <person name="Boedeker C."/>
            <person name="Pinto D."/>
            <person name="Vollmers J."/>
            <person name="Rivas-Marin E."/>
            <person name="Kohn T."/>
            <person name="Peeters S.H."/>
            <person name="Heuer A."/>
            <person name="Rast P."/>
            <person name="Oberbeckmann S."/>
            <person name="Bunk B."/>
            <person name="Jeske O."/>
            <person name="Meyerdierks A."/>
            <person name="Storesund J.E."/>
            <person name="Kallscheuer N."/>
            <person name="Luecker S."/>
            <person name="Lage O.M."/>
            <person name="Pohl T."/>
            <person name="Merkel B.J."/>
            <person name="Hornburger P."/>
            <person name="Mueller R.-W."/>
            <person name="Bruemmer F."/>
            <person name="Labrenz M."/>
            <person name="Spormann A.M."/>
            <person name="Op den Camp H."/>
            <person name="Overmann J."/>
            <person name="Amann R."/>
            <person name="Jetten M.S.M."/>
            <person name="Mascher T."/>
            <person name="Medema M.H."/>
            <person name="Devos D.P."/>
            <person name="Kaster A.-K."/>
            <person name="Ovreas L."/>
            <person name="Rohde M."/>
            <person name="Galperin M.Y."/>
            <person name="Jogler C."/>
        </authorList>
    </citation>
    <scope>NUCLEOTIDE SEQUENCE [LARGE SCALE GENOMIC DNA]</scope>
    <source>
        <strain evidence="1 2">Enr10</strain>
    </source>
</reference>
<dbReference type="Proteomes" id="UP000315647">
    <property type="component" value="Chromosome"/>
</dbReference>
<keyword evidence="2" id="KW-1185">Reference proteome</keyword>
<evidence type="ECO:0000313" key="1">
    <source>
        <dbReference type="EMBL" id="QDT28010.1"/>
    </source>
</evidence>
<protein>
    <submittedName>
        <fullName evidence="1">Uncharacterized protein</fullName>
    </submittedName>
</protein>